<keyword evidence="2" id="KW-1185">Reference proteome</keyword>
<protein>
    <submittedName>
        <fullName evidence="1">Uncharacterized protein</fullName>
    </submittedName>
</protein>
<dbReference type="EMBL" id="MH588547">
    <property type="protein sequence ID" value="AXQ69724.1"/>
    <property type="molecule type" value="Genomic_DNA"/>
</dbReference>
<proteinExistence type="predicted"/>
<reference evidence="1" key="1">
    <citation type="submission" date="2018-07" db="EMBL/GenBank/DDBJ databases">
        <authorList>
            <person name="Wilson K.M."/>
            <person name="Ely B."/>
        </authorList>
    </citation>
    <scope>NUCLEOTIDE SEQUENCE</scope>
</reference>
<sequence>MQDANFGYHIRLIPKGVLGEISKIKEEFAEFEDAMEQGSLIMALVELSDMQGAIKAWLAKHTPGVTLDDLNAMSLITERAFRNGRR</sequence>
<organism evidence="1 2">
    <name type="scientific">Caulobacter phage CcrSC</name>
    <dbReference type="NCBI Taxonomy" id="2283272"/>
    <lineage>
        <taxon>Viruses</taxon>
        <taxon>Duplodnaviria</taxon>
        <taxon>Heunggongvirae</taxon>
        <taxon>Uroviricota</taxon>
        <taxon>Caudoviricetes</taxon>
        <taxon>Jeanschmidtviridae</taxon>
        <taxon>Bertelyvirus</taxon>
        <taxon>Bertelyvirus SC</taxon>
    </lineage>
</organism>
<evidence type="ECO:0000313" key="1">
    <source>
        <dbReference type="EMBL" id="AXQ69724.1"/>
    </source>
</evidence>
<dbReference type="Proteomes" id="UP000259683">
    <property type="component" value="Segment"/>
</dbReference>
<evidence type="ECO:0000313" key="2">
    <source>
        <dbReference type="Proteomes" id="UP000259683"/>
    </source>
</evidence>
<name>A0A385ECW1_9CAUD</name>
<accession>A0A385ECW1</accession>
<reference evidence="1" key="2">
    <citation type="submission" date="2021-07" db="EMBL/GenBank/DDBJ databases">
        <title>Giant CbK-like Caulobacter bacteriophages have genetically divergent genomes.</title>
        <authorList>
            <person name="Wilson K."/>
            <person name="Ely B."/>
        </authorList>
    </citation>
    <scope>NUCLEOTIDE SEQUENCE</scope>
</reference>
<gene>
    <name evidence="1" type="ORF">CcrSC_gp142</name>
</gene>